<evidence type="ECO:0000313" key="3">
    <source>
        <dbReference type="Proteomes" id="UP000193920"/>
    </source>
</evidence>
<accession>A0A1Y2BZZ0</accession>
<evidence type="ECO:0008006" key="4">
    <source>
        <dbReference type="Google" id="ProtNLM"/>
    </source>
</evidence>
<name>A0A1Y2BZZ0_9FUNG</name>
<dbReference type="STRING" id="1754190.A0A1Y2BZZ0"/>
<reference evidence="2 3" key="1">
    <citation type="submission" date="2016-08" db="EMBL/GenBank/DDBJ databases">
        <title>A Parts List for Fungal Cellulosomes Revealed by Comparative Genomics.</title>
        <authorList>
            <consortium name="DOE Joint Genome Institute"/>
            <person name="Haitjema C.H."/>
            <person name="Gilmore S.P."/>
            <person name="Henske J.K."/>
            <person name="Solomon K.V."/>
            <person name="De Groot R."/>
            <person name="Kuo A."/>
            <person name="Mondo S.J."/>
            <person name="Salamov A.A."/>
            <person name="Labutti K."/>
            <person name="Zhao Z."/>
            <person name="Chiniquy J."/>
            <person name="Barry K."/>
            <person name="Brewer H.M."/>
            <person name="Purvine S.O."/>
            <person name="Wright A.T."/>
            <person name="Boxma B."/>
            <person name="Van Alen T."/>
            <person name="Hackstein J.H."/>
            <person name="Baker S.E."/>
            <person name="Grigoriev I.V."/>
            <person name="O'Malley M.A."/>
        </authorList>
    </citation>
    <scope>NUCLEOTIDE SEQUENCE [LARGE SCALE GENOMIC DNA]</scope>
    <source>
        <strain evidence="2 3">G1</strain>
    </source>
</reference>
<organism evidence="2 3">
    <name type="scientific">Neocallimastix californiae</name>
    <dbReference type="NCBI Taxonomy" id="1754190"/>
    <lineage>
        <taxon>Eukaryota</taxon>
        <taxon>Fungi</taxon>
        <taxon>Fungi incertae sedis</taxon>
        <taxon>Chytridiomycota</taxon>
        <taxon>Chytridiomycota incertae sedis</taxon>
        <taxon>Neocallimastigomycetes</taxon>
        <taxon>Neocallimastigales</taxon>
        <taxon>Neocallimastigaceae</taxon>
        <taxon>Neocallimastix</taxon>
    </lineage>
</organism>
<keyword evidence="3" id="KW-1185">Reference proteome</keyword>
<dbReference type="OrthoDB" id="73465at2759"/>
<evidence type="ECO:0000313" key="2">
    <source>
        <dbReference type="EMBL" id="ORY40330.1"/>
    </source>
</evidence>
<proteinExistence type="predicted"/>
<feature type="region of interest" description="Disordered" evidence="1">
    <location>
        <begin position="1"/>
        <end position="21"/>
    </location>
</feature>
<dbReference type="EMBL" id="MCOG01000128">
    <property type="protein sequence ID" value="ORY40330.1"/>
    <property type="molecule type" value="Genomic_DNA"/>
</dbReference>
<evidence type="ECO:0000256" key="1">
    <source>
        <dbReference type="SAM" id="MobiDB-lite"/>
    </source>
</evidence>
<dbReference type="AlphaFoldDB" id="A0A1Y2BZZ0"/>
<dbReference type="Proteomes" id="UP000193920">
    <property type="component" value="Unassembled WGS sequence"/>
</dbReference>
<comment type="caution">
    <text evidence="2">The sequence shown here is derived from an EMBL/GenBank/DDBJ whole genome shotgun (WGS) entry which is preliminary data.</text>
</comment>
<sequence length="426" mass="48539">MSAGPHEYETADTINKSELKNEEENSLKGNAAFQIDFNCKIKDLKICKKAEANFSKAANAISEVLVIYSGPILINATLISFCELAHPDGSACNADDPTRRKLGQAYPYSSYPAKAVDPEDGDTDAYLYPQALLRQLNIVSDLPDFQSYDITAEFNADVNWYFEEDEDDRIDDDQHDFFYVATHELIHGLGFISSWRTLLDMQFEYLTPRAKVGVARGEDIIMGWYQMQIFDKYIQLNKTGSYLKDMGKKIMSYENTGEMIKQDPWLEGFHLSESGQVAQEVYDLATSGKNVFSIKSLDNDLITYLQTIKSKFVAGTCMGHIDNDEYTNKPDFLLRPYVPKGEDVDDLIEKGSFSYLSKEEKKHKDLWNKTAFGPHLLSILETIGWPTKYHPERRVVEVLNGGPSRFTNTTWNVIIILFVNLYLILF</sequence>
<protein>
    <recommendedName>
        <fullName evidence="4">Sequence orphan</fullName>
    </recommendedName>
</protein>
<gene>
    <name evidence="2" type="ORF">LY90DRAFT_704161</name>
</gene>